<dbReference type="AlphaFoldDB" id="A0AAX4J347"/>
<evidence type="ECO:0000313" key="1">
    <source>
        <dbReference type="EMBL" id="WQF89811.1"/>
    </source>
</evidence>
<protein>
    <submittedName>
        <fullName evidence="1">Uncharacterized protein</fullName>
    </submittedName>
</protein>
<dbReference type="EMBL" id="CP137314">
    <property type="protein sequence ID" value="WQF89811.1"/>
    <property type="molecule type" value="Genomic_DNA"/>
</dbReference>
<gene>
    <name evidence="1" type="ORF">CDEST_14825</name>
</gene>
<accession>A0AAX4J347</accession>
<dbReference type="KEGG" id="cdet:87951325"/>
<organism evidence="1 2">
    <name type="scientific">Colletotrichum destructivum</name>
    <dbReference type="NCBI Taxonomy" id="34406"/>
    <lineage>
        <taxon>Eukaryota</taxon>
        <taxon>Fungi</taxon>
        <taxon>Dikarya</taxon>
        <taxon>Ascomycota</taxon>
        <taxon>Pezizomycotina</taxon>
        <taxon>Sordariomycetes</taxon>
        <taxon>Hypocreomycetidae</taxon>
        <taxon>Glomerellales</taxon>
        <taxon>Glomerellaceae</taxon>
        <taxon>Colletotrichum</taxon>
        <taxon>Colletotrichum destructivum species complex</taxon>
    </lineage>
</organism>
<reference evidence="2" key="1">
    <citation type="journal article" date="2023" name="bioRxiv">
        <title>Complete genome of the Medicago anthracnose fungus, Colletotrichum destructivum, reveals a mini-chromosome-like region within a core chromosome.</title>
        <authorList>
            <person name="Lapalu N."/>
            <person name="Simon A."/>
            <person name="Lu A."/>
            <person name="Plaumann P.-L."/>
            <person name="Amselem J."/>
            <person name="Pigne S."/>
            <person name="Auger A."/>
            <person name="Koch C."/>
            <person name="Dallery J.-F."/>
            <person name="O'Connell R.J."/>
        </authorList>
    </citation>
    <scope>NUCLEOTIDE SEQUENCE [LARGE SCALE GENOMIC DNA]</scope>
    <source>
        <strain evidence="2">CBS 520.97</strain>
    </source>
</reference>
<sequence>MSHLTHIISTLLTAVKINFRTDIQQLSTRYGRRRSRLAEVSEPSTPHRYGGWLRRQTTPDRVLNSMAKGYDRRMSTSPVHTRCLHWQASKHEKACRSLFDAACCFRPDDMVARFRIVWAHSQRQQQQHPTMNFTTRTLMLTPIDLTGSFGEAEVHARFVPVVPFGRLA</sequence>
<dbReference type="RefSeq" id="XP_062787032.1">
    <property type="nucleotide sequence ID" value="XM_062930981.1"/>
</dbReference>
<dbReference type="Proteomes" id="UP001322277">
    <property type="component" value="Chromosome 10"/>
</dbReference>
<name>A0AAX4J347_9PEZI</name>
<proteinExistence type="predicted"/>
<keyword evidence="2" id="KW-1185">Reference proteome</keyword>
<dbReference type="GeneID" id="87951325"/>
<evidence type="ECO:0000313" key="2">
    <source>
        <dbReference type="Proteomes" id="UP001322277"/>
    </source>
</evidence>